<feature type="transmembrane region" description="Helical" evidence="5">
    <location>
        <begin position="111"/>
        <end position="128"/>
    </location>
</feature>
<feature type="domain" description="Peptidase S54 rhomboid" evidence="6">
    <location>
        <begin position="45"/>
        <end position="148"/>
    </location>
</feature>
<dbReference type="Pfam" id="PF01694">
    <property type="entry name" value="Rhomboid"/>
    <property type="match status" value="1"/>
</dbReference>
<evidence type="ECO:0000256" key="3">
    <source>
        <dbReference type="ARBA" id="ARBA00022989"/>
    </source>
</evidence>
<evidence type="ECO:0000313" key="7">
    <source>
        <dbReference type="EMBL" id="WDR04926.1"/>
    </source>
</evidence>
<dbReference type="RefSeq" id="WP_282210445.1">
    <property type="nucleotide sequence ID" value="NZ_CP118247.1"/>
</dbReference>
<dbReference type="SUPFAM" id="SSF144091">
    <property type="entry name" value="Rhomboid-like"/>
    <property type="match status" value="1"/>
</dbReference>
<dbReference type="GO" id="GO:0006508">
    <property type="term" value="P:proteolysis"/>
    <property type="evidence" value="ECO:0007669"/>
    <property type="project" value="UniProtKB-KW"/>
</dbReference>
<feature type="transmembrane region" description="Helical" evidence="5">
    <location>
        <begin position="140"/>
        <end position="158"/>
    </location>
</feature>
<keyword evidence="7" id="KW-0645">Protease</keyword>
<dbReference type="EMBL" id="CP118247">
    <property type="protein sequence ID" value="WDR04926.1"/>
    <property type="molecule type" value="Genomic_DNA"/>
</dbReference>
<comment type="subcellular location">
    <subcellularLocation>
        <location evidence="1">Membrane</location>
        <topology evidence="1">Multi-pass membrane protein</topology>
    </subcellularLocation>
</comment>
<organism evidence="7 8">
    <name type="scientific">Devosia rhodophyticola</name>
    <dbReference type="NCBI Taxonomy" id="3026423"/>
    <lineage>
        <taxon>Bacteria</taxon>
        <taxon>Pseudomonadati</taxon>
        <taxon>Pseudomonadota</taxon>
        <taxon>Alphaproteobacteria</taxon>
        <taxon>Hyphomicrobiales</taxon>
        <taxon>Devosiaceae</taxon>
        <taxon>Devosia</taxon>
    </lineage>
</organism>
<dbReference type="InterPro" id="IPR022764">
    <property type="entry name" value="Peptidase_S54_rhomboid_dom"/>
</dbReference>
<evidence type="ECO:0000256" key="4">
    <source>
        <dbReference type="ARBA" id="ARBA00023136"/>
    </source>
</evidence>
<accession>A0ABY7YU72</accession>
<keyword evidence="8" id="KW-1185">Reference proteome</keyword>
<dbReference type="GO" id="GO:0008233">
    <property type="term" value="F:peptidase activity"/>
    <property type="evidence" value="ECO:0007669"/>
    <property type="project" value="UniProtKB-KW"/>
</dbReference>
<evidence type="ECO:0000313" key="8">
    <source>
        <dbReference type="Proteomes" id="UP001222118"/>
    </source>
</evidence>
<dbReference type="Gene3D" id="1.20.1540.10">
    <property type="entry name" value="Rhomboid-like"/>
    <property type="match status" value="1"/>
</dbReference>
<keyword evidence="2 5" id="KW-0812">Transmembrane</keyword>
<name>A0ABY7YU72_9HYPH</name>
<evidence type="ECO:0000256" key="1">
    <source>
        <dbReference type="ARBA" id="ARBA00004141"/>
    </source>
</evidence>
<feature type="transmembrane region" description="Helical" evidence="5">
    <location>
        <begin position="51"/>
        <end position="78"/>
    </location>
</feature>
<keyword evidence="4 5" id="KW-0472">Membrane</keyword>
<protein>
    <submittedName>
        <fullName evidence="7">Rhomboid family intramembrane serine protease</fullName>
        <ecNumber evidence="7">3.4.21.105</ecNumber>
    </submittedName>
</protein>
<dbReference type="EC" id="3.4.21.105" evidence="7"/>
<gene>
    <name evidence="7" type="ORF">PSQ90_11510</name>
</gene>
<evidence type="ECO:0000256" key="2">
    <source>
        <dbReference type="ARBA" id="ARBA00022692"/>
    </source>
</evidence>
<proteinExistence type="predicted"/>
<feature type="transmembrane region" description="Helical" evidence="5">
    <location>
        <begin position="85"/>
        <end position="105"/>
    </location>
</feature>
<dbReference type="Proteomes" id="UP001222118">
    <property type="component" value="Chromosome"/>
</dbReference>
<keyword evidence="3 5" id="KW-1133">Transmembrane helix</keyword>
<keyword evidence="7" id="KW-0378">Hydrolase</keyword>
<evidence type="ECO:0000259" key="6">
    <source>
        <dbReference type="Pfam" id="PF01694"/>
    </source>
</evidence>
<dbReference type="InterPro" id="IPR035952">
    <property type="entry name" value="Rhomboid-like_sf"/>
</dbReference>
<sequence>MRRPGIFPWMTLGTFAATAVFAALQYAVPELAPAFQREPSMLSEGEIWRFITALLVQVDGLGQIALNLVALMVAGLYVERHYSRFLWALAYVGGGLIGETAGIFWEPVGGGNSVAVLGLVGLGLVHLWRAASPMPARRFWPIIGSMLAVWLTAIHNIHGPSLLFGLILGAGQYRRTAQDKGSNDRFSSRHGG</sequence>
<evidence type="ECO:0000256" key="5">
    <source>
        <dbReference type="SAM" id="Phobius"/>
    </source>
</evidence>
<reference evidence="7 8" key="1">
    <citation type="submission" date="2023-02" db="EMBL/GenBank/DDBJ databases">
        <title>Devosia chondri sp. nov., isolated from the phycosphere of marine algae.</title>
        <authorList>
            <person name="Kim J.M."/>
            <person name="Lee J.K."/>
            <person name="Choi B.J."/>
            <person name="Bayburt H."/>
            <person name="Jeon C.O."/>
        </authorList>
    </citation>
    <scope>NUCLEOTIDE SEQUENCE [LARGE SCALE GENOMIC DNA]</scope>
    <source>
        <strain evidence="7 8">G2-5</strain>
    </source>
</reference>